<gene>
    <name evidence="1" type="ORF">SAMN04489723_11423</name>
</gene>
<dbReference type="STRING" id="237018.SAMN04489723_11423"/>
<sequence length="285" mass="31953">MNSNKLIKCTLTIALGGLLSIVNWNLLAQSNSPFTTKAITAVPIQISEQLTTNLIFPQAIKSVDRGNREIMVQRANAVENILQVKAENSELTNSNLTVITSDGQFYSFKVSYSADPQQLNLTIQPGSINPPVEFPKGTSNEVAVLETAQKVAVKNRRIKPIRQRKYKTGLSLTGIYIEEDLLYFQIKLENQTNIKYDVEQFRFFIRDNRKGKRTAVQELEQIPIQILGNTDQIPAQSTQTIVVALAKFTIPDQKHLGIELMEQNGGRNLKVKVKNHHIIQAAVVE</sequence>
<accession>A0A1I1BNC5</accession>
<evidence type="ECO:0000313" key="2">
    <source>
        <dbReference type="Proteomes" id="UP000198790"/>
    </source>
</evidence>
<reference evidence="1 2" key="1">
    <citation type="submission" date="2016-10" db="EMBL/GenBank/DDBJ databases">
        <authorList>
            <person name="de Groot N.N."/>
        </authorList>
    </citation>
    <scope>NUCLEOTIDE SEQUENCE [LARGE SCALE GENOMIC DNA]</scope>
    <source>
        <strain evidence="1 2">DSM 23399</strain>
    </source>
</reference>
<dbReference type="AlphaFoldDB" id="A0A1I1BNC5"/>
<organism evidence="1 2">
    <name type="scientific">Algoriphagus aquimarinus</name>
    <dbReference type="NCBI Taxonomy" id="237018"/>
    <lineage>
        <taxon>Bacteria</taxon>
        <taxon>Pseudomonadati</taxon>
        <taxon>Bacteroidota</taxon>
        <taxon>Cytophagia</taxon>
        <taxon>Cytophagales</taxon>
        <taxon>Cyclobacteriaceae</taxon>
        <taxon>Algoriphagus</taxon>
    </lineage>
</organism>
<protein>
    <submittedName>
        <fullName evidence="1">Bacteroides conjugative transposon TraN protein</fullName>
    </submittedName>
</protein>
<dbReference type="NCBIfam" id="TIGR03780">
    <property type="entry name" value="Bac_Flav_CT_N"/>
    <property type="match status" value="1"/>
</dbReference>
<dbReference type="EMBL" id="FOKK01000014">
    <property type="protein sequence ID" value="SFB49960.1"/>
    <property type="molecule type" value="Genomic_DNA"/>
</dbReference>
<dbReference type="Pfam" id="PF13595">
    <property type="entry name" value="DUF4138"/>
    <property type="match status" value="1"/>
</dbReference>
<dbReference type="Proteomes" id="UP000198790">
    <property type="component" value="Unassembled WGS sequence"/>
</dbReference>
<evidence type="ECO:0000313" key="1">
    <source>
        <dbReference type="EMBL" id="SFB49960.1"/>
    </source>
</evidence>
<dbReference type="OrthoDB" id="1038500at2"/>
<proteinExistence type="predicted"/>
<dbReference type="InterPro" id="IPR022298">
    <property type="entry name" value="Conjug_transposon_TraN"/>
</dbReference>
<dbReference type="RefSeq" id="WP_092899363.1">
    <property type="nucleotide sequence ID" value="NZ_FOKK01000014.1"/>
</dbReference>
<keyword evidence="2" id="KW-1185">Reference proteome</keyword>
<name>A0A1I1BNC5_9BACT</name>